<keyword evidence="1" id="KW-0812">Transmembrane</keyword>
<keyword evidence="1" id="KW-0472">Membrane</keyword>
<dbReference type="AlphaFoldDB" id="L2F7C4"/>
<keyword evidence="1" id="KW-1133">Transmembrane helix</keyword>
<accession>L2F7C4</accession>
<evidence type="ECO:0000256" key="1">
    <source>
        <dbReference type="SAM" id="Phobius"/>
    </source>
</evidence>
<comment type="caution">
    <text evidence="2">The sequence shown here is derived from an EMBL/GenBank/DDBJ whole genome shotgun (WGS) entry which is preliminary data.</text>
</comment>
<proteinExistence type="predicted"/>
<dbReference type="STRING" id="1230338.MOMA_00295"/>
<evidence type="ECO:0000313" key="3">
    <source>
        <dbReference type="Proteomes" id="UP000023795"/>
    </source>
</evidence>
<dbReference type="PATRIC" id="fig|1230338.3.peg.57"/>
<gene>
    <name evidence="2" type="ORF">MOMA_00295</name>
</gene>
<keyword evidence="3" id="KW-1185">Reference proteome</keyword>
<organism evidence="2 3">
    <name type="scientific">Moraxella macacae 0408225</name>
    <dbReference type="NCBI Taxonomy" id="1230338"/>
    <lineage>
        <taxon>Bacteria</taxon>
        <taxon>Pseudomonadati</taxon>
        <taxon>Pseudomonadota</taxon>
        <taxon>Gammaproteobacteria</taxon>
        <taxon>Moraxellales</taxon>
        <taxon>Moraxellaceae</taxon>
        <taxon>Moraxella</taxon>
    </lineage>
</organism>
<reference evidence="2 3" key="1">
    <citation type="journal article" date="2013" name="Genome Announc.">
        <title>Genome Sequence of Moraxella macacae 0408225, a Novel Bacterial Species Isolated from a Cynomolgus Macaque with Epistaxis.</title>
        <authorList>
            <person name="Ladner J.T."/>
            <person name="Whitehouse C.A."/>
            <person name="Koroleva G.I."/>
            <person name="Palacios G.F."/>
        </authorList>
    </citation>
    <scope>NUCLEOTIDE SEQUENCE [LARGE SCALE GENOMIC DNA]</scope>
    <source>
        <strain evidence="2 3">0408225</strain>
    </source>
</reference>
<name>L2F7C4_9GAMM</name>
<evidence type="ECO:0000313" key="2">
    <source>
        <dbReference type="EMBL" id="ELA08805.1"/>
    </source>
</evidence>
<protein>
    <submittedName>
        <fullName evidence="2">Uncharacterized protein</fullName>
    </submittedName>
</protein>
<sequence>MLCYIVLCYILLYCSLFHFTKPKTQKLKLKWRLFLKMQAIYLDFVWLFINMLYLTDYQAKFSLVLT</sequence>
<feature type="transmembrane region" description="Helical" evidence="1">
    <location>
        <begin position="33"/>
        <end position="54"/>
    </location>
</feature>
<dbReference type="Proteomes" id="UP000023795">
    <property type="component" value="Unassembled WGS sequence"/>
</dbReference>
<dbReference type="EMBL" id="ANIN01000001">
    <property type="protein sequence ID" value="ELA08805.1"/>
    <property type="molecule type" value="Genomic_DNA"/>
</dbReference>